<name>A0A804U5M9_MUSAM</name>
<reference evidence="1" key="1">
    <citation type="submission" date="2021-05" db="UniProtKB">
        <authorList>
            <consortium name="EnsemblPlants"/>
        </authorList>
    </citation>
    <scope>IDENTIFICATION</scope>
    <source>
        <strain evidence="1">subsp. malaccensis</strain>
    </source>
</reference>
<organism evidence="1 2">
    <name type="scientific">Musa acuminata subsp. malaccensis</name>
    <name type="common">Wild banana</name>
    <name type="synonym">Musa malaccensis</name>
    <dbReference type="NCBI Taxonomy" id="214687"/>
    <lineage>
        <taxon>Eukaryota</taxon>
        <taxon>Viridiplantae</taxon>
        <taxon>Streptophyta</taxon>
        <taxon>Embryophyta</taxon>
        <taxon>Tracheophyta</taxon>
        <taxon>Spermatophyta</taxon>
        <taxon>Magnoliopsida</taxon>
        <taxon>Liliopsida</taxon>
        <taxon>Zingiberales</taxon>
        <taxon>Musaceae</taxon>
        <taxon>Musa</taxon>
    </lineage>
</organism>
<dbReference type="InParanoid" id="A0A804U5M9"/>
<dbReference type="Gramene" id="mito2_t00110.1">
    <property type="protein sequence ID" value="mito2_p00110.1"/>
    <property type="gene ID" value="mito2_g00110"/>
</dbReference>
<dbReference type="EnsemblPlants" id="mito2_t00110.1">
    <property type="protein sequence ID" value="mito2_p00110.1"/>
    <property type="gene ID" value="mito2_g00110"/>
</dbReference>
<keyword evidence="2" id="KW-1185">Reference proteome</keyword>
<accession>A0A804U5M9</accession>
<evidence type="ECO:0000313" key="1">
    <source>
        <dbReference type="EnsemblPlants" id="mito2_p00110.1"/>
    </source>
</evidence>
<evidence type="ECO:0000313" key="2">
    <source>
        <dbReference type="Proteomes" id="UP000012960"/>
    </source>
</evidence>
<sequence>MKDPTCILLHWALQTKTILCPPSSNCLLFTR</sequence>
<dbReference type="AlphaFoldDB" id="A0A804U5M9"/>
<proteinExistence type="predicted"/>
<dbReference type="Proteomes" id="UP000012960">
    <property type="component" value="Unplaced"/>
</dbReference>
<protein>
    <submittedName>
        <fullName evidence="1">Uncharacterized protein</fullName>
    </submittedName>
</protein>